<dbReference type="PANTHER" id="PTHR31948:SF72">
    <property type="entry name" value="ZINC-FINGER HOMEODOMAIN PROTEIN 10"/>
    <property type="match status" value="1"/>
</dbReference>
<keyword evidence="4" id="KW-0862">Zinc</keyword>
<dbReference type="FunFam" id="1.10.10.60:FF:000257">
    <property type="entry name" value="Zinc-finger homeodomain protein 2"/>
    <property type="match status" value="1"/>
</dbReference>
<dbReference type="GO" id="GO:0008270">
    <property type="term" value="F:zinc ion binding"/>
    <property type="evidence" value="ECO:0007669"/>
    <property type="project" value="UniProtKB-KW"/>
</dbReference>
<dbReference type="PROSITE" id="PS51523">
    <property type="entry name" value="ZF_HD_DIMER"/>
    <property type="match status" value="1"/>
</dbReference>
<dbReference type="InterPro" id="IPR006455">
    <property type="entry name" value="Homeodomain_ZF_HD"/>
</dbReference>
<evidence type="ECO:0000256" key="1">
    <source>
        <dbReference type="ARBA" id="ARBA00004123"/>
    </source>
</evidence>
<keyword evidence="7" id="KW-0371">Homeobox</keyword>
<evidence type="ECO:0000256" key="3">
    <source>
        <dbReference type="ARBA" id="ARBA00022771"/>
    </source>
</evidence>
<evidence type="ECO:0000259" key="11">
    <source>
        <dbReference type="PROSITE" id="PS51523"/>
    </source>
</evidence>
<feature type="region of interest" description="Disordered" evidence="10">
    <location>
        <begin position="1"/>
        <end position="40"/>
    </location>
</feature>
<evidence type="ECO:0000256" key="4">
    <source>
        <dbReference type="ARBA" id="ARBA00022833"/>
    </source>
</evidence>
<dbReference type="EMBL" id="JAXIOK010000002">
    <property type="protein sequence ID" value="KAK4778410.1"/>
    <property type="molecule type" value="Genomic_DNA"/>
</dbReference>
<evidence type="ECO:0000256" key="8">
    <source>
        <dbReference type="ARBA" id="ARBA00023163"/>
    </source>
</evidence>
<comment type="caution">
    <text evidence="12">The sequence shown here is derived from an EMBL/GenBank/DDBJ whole genome shotgun (WGS) entry which is preliminary data.</text>
</comment>
<protein>
    <recommendedName>
        <fullName evidence="11">ZF-HD dimerization-type domain-containing protein</fullName>
    </recommendedName>
</protein>
<reference evidence="12 13" key="1">
    <citation type="journal article" date="2023" name="Hortic Res">
        <title>Pangenome of water caltrop reveals structural variations and asymmetric subgenome divergence after allopolyploidization.</title>
        <authorList>
            <person name="Zhang X."/>
            <person name="Chen Y."/>
            <person name="Wang L."/>
            <person name="Yuan Y."/>
            <person name="Fang M."/>
            <person name="Shi L."/>
            <person name="Lu R."/>
            <person name="Comes H.P."/>
            <person name="Ma Y."/>
            <person name="Chen Y."/>
            <person name="Huang G."/>
            <person name="Zhou Y."/>
            <person name="Zheng Z."/>
            <person name="Qiu Y."/>
        </authorList>
    </citation>
    <scope>NUCLEOTIDE SEQUENCE [LARGE SCALE GENOMIC DNA]</scope>
    <source>
        <tissue evidence="12">Roots</tissue>
    </source>
</reference>
<organism evidence="12 13">
    <name type="scientific">Trapa incisa</name>
    <dbReference type="NCBI Taxonomy" id="236973"/>
    <lineage>
        <taxon>Eukaryota</taxon>
        <taxon>Viridiplantae</taxon>
        <taxon>Streptophyta</taxon>
        <taxon>Embryophyta</taxon>
        <taxon>Tracheophyta</taxon>
        <taxon>Spermatophyta</taxon>
        <taxon>Magnoliopsida</taxon>
        <taxon>eudicotyledons</taxon>
        <taxon>Gunneridae</taxon>
        <taxon>Pentapetalae</taxon>
        <taxon>rosids</taxon>
        <taxon>malvids</taxon>
        <taxon>Myrtales</taxon>
        <taxon>Lythraceae</taxon>
        <taxon>Trapa</taxon>
    </lineage>
</organism>
<evidence type="ECO:0000256" key="9">
    <source>
        <dbReference type="ARBA" id="ARBA00023242"/>
    </source>
</evidence>
<dbReference type="GO" id="GO:0005634">
    <property type="term" value="C:nucleus"/>
    <property type="evidence" value="ECO:0007669"/>
    <property type="project" value="UniProtKB-SubCell"/>
</dbReference>
<dbReference type="GO" id="GO:0050793">
    <property type="term" value="P:regulation of developmental process"/>
    <property type="evidence" value="ECO:0007669"/>
    <property type="project" value="TreeGrafter"/>
</dbReference>
<feature type="compositionally biased region" description="Low complexity" evidence="10">
    <location>
        <begin position="1"/>
        <end position="26"/>
    </location>
</feature>
<dbReference type="Pfam" id="PF04770">
    <property type="entry name" value="ZF-HD_dimer"/>
    <property type="match status" value="1"/>
</dbReference>
<evidence type="ECO:0000256" key="10">
    <source>
        <dbReference type="SAM" id="MobiDB-lite"/>
    </source>
</evidence>
<dbReference type="NCBIfam" id="TIGR01566">
    <property type="entry name" value="ZF_HD_prot_N"/>
    <property type="match status" value="1"/>
</dbReference>
<dbReference type="NCBIfam" id="TIGR01565">
    <property type="entry name" value="homeo_ZF_HD"/>
    <property type="match status" value="1"/>
</dbReference>
<comment type="subcellular location">
    <subcellularLocation>
        <location evidence="1">Nucleus</location>
    </subcellularLocation>
</comment>
<dbReference type="Proteomes" id="UP001345219">
    <property type="component" value="Chromosome 14"/>
</dbReference>
<feature type="region of interest" description="Disordered" evidence="10">
    <location>
        <begin position="51"/>
        <end position="70"/>
    </location>
</feature>
<accession>A0AAN7L4B8</accession>
<keyword evidence="5" id="KW-0805">Transcription regulation</keyword>
<name>A0AAN7L4B8_9MYRT</name>
<feature type="compositionally biased region" description="Pro residues" evidence="10">
    <location>
        <begin position="159"/>
        <end position="176"/>
    </location>
</feature>
<keyword evidence="9" id="KW-0539">Nucleus</keyword>
<evidence type="ECO:0000256" key="6">
    <source>
        <dbReference type="ARBA" id="ARBA00023125"/>
    </source>
</evidence>
<sequence length="367" mass="39875">MDLTVTPTNTTSNTTTTTTNTASTRSPDQPDPDTPTRVQALAKSLSFTNGALNRHSHQTPPPPPPAPQGAAVTYHECLKNHAASRGGHALDGCGEFMPSPTATDADPTSIRCAACGCHRNFHRRDPEVPPGHPTAAVAAAPAPPSNQVIEYQSHHRHLPPPPPPPRSPESASPPPISSSYYGHPVHSQYPHHHLSVTPHVLLSLSNAAAPADNSPHPLHPSPVPAAFVSPISRKRFRTKFTQLQKERMFELAEKVGWKMQKRDDEIIREFCHEIGVERGVLKVWMHNNKNTLGKKSSAATTTGNDININSSFSASMNMADQFPTRSLSLKMKDEPNGGGYQHHHDCHNHDQRLHCHLHVGTNGSSSS</sequence>
<evidence type="ECO:0000256" key="5">
    <source>
        <dbReference type="ARBA" id="ARBA00023015"/>
    </source>
</evidence>
<gene>
    <name evidence="12" type="ORF">SAY87_018597</name>
</gene>
<keyword evidence="8" id="KW-0804">Transcription</keyword>
<feature type="region of interest" description="Disordered" evidence="10">
    <location>
        <begin position="152"/>
        <end position="188"/>
    </location>
</feature>
<dbReference type="SUPFAM" id="SSF46689">
    <property type="entry name" value="Homeodomain-like"/>
    <property type="match status" value="1"/>
</dbReference>
<keyword evidence="13" id="KW-1185">Reference proteome</keyword>
<dbReference type="GO" id="GO:0000976">
    <property type="term" value="F:transcription cis-regulatory region binding"/>
    <property type="evidence" value="ECO:0007669"/>
    <property type="project" value="TreeGrafter"/>
</dbReference>
<keyword evidence="6" id="KW-0238">DNA-binding</keyword>
<keyword evidence="2" id="KW-0479">Metal-binding</keyword>
<dbReference type="Gene3D" id="1.10.10.60">
    <property type="entry name" value="Homeodomain-like"/>
    <property type="match status" value="1"/>
</dbReference>
<dbReference type="InterPro" id="IPR006456">
    <property type="entry name" value="ZF_HD_homeobox_Cys/His_dimer"/>
</dbReference>
<dbReference type="AlphaFoldDB" id="A0AAN7L4B8"/>
<evidence type="ECO:0000313" key="13">
    <source>
        <dbReference type="Proteomes" id="UP001345219"/>
    </source>
</evidence>
<dbReference type="InterPro" id="IPR009057">
    <property type="entry name" value="Homeodomain-like_sf"/>
</dbReference>
<feature type="domain" description="ZF-HD dimerization-type" evidence="11">
    <location>
        <begin position="74"/>
        <end position="125"/>
    </location>
</feature>
<evidence type="ECO:0000256" key="2">
    <source>
        <dbReference type="ARBA" id="ARBA00022723"/>
    </source>
</evidence>
<evidence type="ECO:0000256" key="7">
    <source>
        <dbReference type="ARBA" id="ARBA00023155"/>
    </source>
</evidence>
<evidence type="ECO:0000313" key="12">
    <source>
        <dbReference type="EMBL" id="KAK4778410.1"/>
    </source>
</evidence>
<dbReference type="PANTHER" id="PTHR31948">
    <property type="entry name" value="ZINC-FINGER HOMEODOMAIN PROTEIN 2"/>
    <property type="match status" value="1"/>
</dbReference>
<dbReference type="GO" id="GO:0003700">
    <property type="term" value="F:DNA-binding transcription factor activity"/>
    <property type="evidence" value="ECO:0007669"/>
    <property type="project" value="TreeGrafter"/>
</dbReference>
<keyword evidence="3" id="KW-0863">Zinc-finger</keyword>
<proteinExistence type="predicted"/>